<sequence>MQSIIDAFNTKFTLIYLGLSFITFVLICEYIIKNKSSNKIQNVFLILFAFIFIILIGTRDKIVGADSERTLIFFTGARVIKSLSELKDIGIYIVSMLARSISDNYKTFFTFNAILYIIPIIIGIFNLTKKNRLVFFFIIVSMFFFKTMGINTTRQGIAFSFFFLALTMFSKKKWLSILFFIVAFFNHASIIIPIAFYLLSTKIKNVNLVIGIYIIATVLSLLNFNLNSFLGKIPIINILVEERMDLYYKQEYQLVYQTGFRINFFTFNTIFAIIGYITLNNLKKKIEHYDEYKRYYVCFMLASSFFFLMFSAAFSDRFGFLSWIFIPFLLLPYTQTNKKIGYLNMFGIFFICIALFLIFNLK</sequence>
<dbReference type="EMBL" id="SRPE01000006">
    <property type="protein sequence ID" value="TGN26695.1"/>
    <property type="molecule type" value="Genomic_DNA"/>
</dbReference>
<feature type="transmembrane region" description="Helical" evidence="1">
    <location>
        <begin position="108"/>
        <end position="127"/>
    </location>
</feature>
<keyword evidence="1" id="KW-0812">Transmembrane</keyword>
<keyword evidence="1" id="KW-1133">Transmembrane helix</keyword>
<proteinExistence type="predicted"/>
<keyword evidence="1" id="KW-0472">Membrane</keyword>
<feature type="transmembrane region" description="Helical" evidence="1">
    <location>
        <begin position="206"/>
        <end position="224"/>
    </location>
</feature>
<name>A0A4Z1BW68_9FLAO</name>
<comment type="caution">
    <text evidence="2">The sequence shown here is derived from an EMBL/GenBank/DDBJ whole genome shotgun (WGS) entry which is preliminary data.</text>
</comment>
<keyword evidence="3" id="KW-1185">Reference proteome</keyword>
<dbReference type="OrthoDB" id="6683294at2"/>
<protein>
    <submittedName>
        <fullName evidence="2">EpsG family protein</fullName>
    </submittedName>
</protein>
<feature type="transmembrane region" description="Helical" evidence="1">
    <location>
        <begin position="341"/>
        <end position="359"/>
    </location>
</feature>
<gene>
    <name evidence="2" type="ORF">E4J94_09610</name>
</gene>
<evidence type="ECO:0000313" key="2">
    <source>
        <dbReference type="EMBL" id="TGN26695.1"/>
    </source>
</evidence>
<accession>A0A4Z1BW68</accession>
<evidence type="ECO:0000256" key="1">
    <source>
        <dbReference type="SAM" id="Phobius"/>
    </source>
</evidence>
<feature type="transmembrane region" description="Helical" evidence="1">
    <location>
        <begin position="39"/>
        <end position="58"/>
    </location>
</feature>
<feature type="transmembrane region" description="Helical" evidence="1">
    <location>
        <begin position="262"/>
        <end position="282"/>
    </location>
</feature>
<feature type="transmembrane region" description="Helical" evidence="1">
    <location>
        <begin position="174"/>
        <end position="199"/>
    </location>
</feature>
<organism evidence="2 3">
    <name type="scientific">Empedobacter tilapiae</name>
    <dbReference type="NCBI Taxonomy" id="2491114"/>
    <lineage>
        <taxon>Bacteria</taxon>
        <taxon>Pseudomonadati</taxon>
        <taxon>Bacteroidota</taxon>
        <taxon>Flavobacteriia</taxon>
        <taxon>Flavobacteriales</taxon>
        <taxon>Weeksellaceae</taxon>
        <taxon>Empedobacter</taxon>
    </lineage>
</organism>
<dbReference type="InterPro" id="IPR049458">
    <property type="entry name" value="EpsG-like"/>
</dbReference>
<dbReference type="AlphaFoldDB" id="A0A4Z1BW68"/>
<dbReference type="Proteomes" id="UP000297998">
    <property type="component" value="Unassembled WGS sequence"/>
</dbReference>
<feature type="transmembrane region" description="Helical" evidence="1">
    <location>
        <begin position="12"/>
        <end position="32"/>
    </location>
</feature>
<reference evidence="2 3" key="1">
    <citation type="submission" date="2019-03" db="EMBL/GenBank/DDBJ databases">
        <title>Empedobacter tilapiae sp. nov., isolated from an intestine of Nile tilapia Oreochromis niloticus.</title>
        <authorList>
            <person name="Kim Y.-O."/>
            <person name="Yoon J.-H."/>
        </authorList>
    </citation>
    <scope>NUCLEOTIDE SEQUENCE [LARGE SCALE GENOMIC DNA]</scope>
    <source>
        <strain evidence="2 3">MRS2</strain>
    </source>
</reference>
<dbReference type="Pfam" id="PF14897">
    <property type="entry name" value="EpsG"/>
    <property type="match status" value="1"/>
</dbReference>
<evidence type="ECO:0000313" key="3">
    <source>
        <dbReference type="Proteomes" id="UP000297998"/>
    </source>
</evidence>
<feature type="transmembrane region" description="Helical" evidence="1">
    <location>
        <begin position="318"/>
        <end position="334"/>
    </location>
</feature>
<dbReference type="RefSeq" id="WP_135835602.1">
    <property type="nucleotide sequence ID" value="NZ_SRPE01000006.1"/>
</dbReference>
<feature type="transmembrane region" description="Helical" evidence="1">
    <location>
        <begin position="134"/>
        <end position="154"/>
    </location>
</feature>
<feature type="transmembrane region" description="Helical" evidence="1">
    <location>
        <begin position="294"/>
        <end position="312"/>
    </location>
</feature>